<evidence type="ECO:0000313" key="4">
    <source>
        <dbReference type="Proteomes" id="UP001299068"/>
    </source>
</evidence>
<evidence type="ECO:0000256" key="1">
    <source>
        <dbReference type="SAM" id="Phobius"/>
    </source>
</evidence>
<evidence type="ECO:0000313" key="3">
    <source>
        <dbReference type="EMBL" id="MBY0754082.1"/>
    </source>
</evidence>
<dbReference type="Proteomes" id="UP001299068">
    <property type="component" value="Unassembled WGS sequence"/>
</dbReference>
<sequence>MALALILITILNICLNKSTNNIKGKIKWQHYFFGYLFILYLMIALKDVVGFPSISDLQTSLKLNKSIFNPIINFIPFSNGIEISTILNIIFFMPFGFLLPVLWRKFRGFLPTLCAGVVFSLIIEIGQLFTHRASDIDDLIMNVLGAILGWIIFMAMSKIFYKLSNKTAAEPSSTDSIIFKLEPYIYIVIAIISTFLS</sequence>
<feature type="domain" description="VanZ-like" evidence="2">
    <location>
        <begin position="37"/>
        <end position="155"/>
    </location>
</feature>
<comment type="caution">
    <text evidence="3">The sequence shown here is derived from an EMBL/GenBank/DDBJ whole genome shotgun (WGS) entry which is preliminary data.</text>
</comment>
<reference evidence="3 4" key="1">
    <citation type="journal article" date="2021" name="Cell Host Microbe">
        <title>in vivo commensal control of Clostridioides difficile virulence.</title>
        <authorList>
            <person name="Girinathan B.P."/>
            <person name="Dibenedetto N."/>
            <person name="Worley J.N."/>
            <person name="Peltier J."/>
            <person name="Arrieta-Ortiz M.L."/>
            <person name="Rupa Christinal Immanuel S."/>
            <person name="Lavin R."/>
            <person name="Delaney M.L."/>
            <person name="Cummins C."/>
            <person name="Hoffmann M."/>
            <person name="Luo Y."/>
            <person name="Gonzalez-Escalona N."/>
            <person name="Allard M."/>
            <person name="Onderdonk A.B."/>
            <person name="Gerber G.K."/>
            <person name="Sonenshein A.L."/>
            <person name="Baliga N."/>
            <person name="Dupuy B."/>
            <person name="Bry L."/>
        </authorList>
    </citation>
    <scope>NUCLEOTIDE SEQUENCE [LARGE SCALE GENOMIC DNA]</scope>
    <source>
        <strain evidence="3 4">DSM 599</strain>
    </source>
</reference>
<name>A0ABS7KU34_CLOSR</name>
<dbReference type="Pfam" id="PF04892">
    <property type="entry name" value="VanZ"/>
    <property type="match status" value="1"/>
</dbReference>
<accession>A0ABS7KU34</accession>
<dbReference type="InterPro" id="IPR006976">
    <property type="entry name" value="VanZ-like"/>
</dbReference>
<proteinExistence type="predicted"/>
<dbReference type="InterPro" id="IPR053150">
    <property type="entry name" value="Teicoplanin_resist-assoc"/>
</dbReference>
<keyword evidence="1" id="KW-0812">Transmembrane</keyword>
<keyword evidence="1" id="KW-0472">Membrane</keyword>
<protein>
    <submittedName>
        <fullName evidence="3">VanZ family protein</fullName>
    </submittedName>
</protein>
<feature type="transmembrane region" description="Helical" evidence="1">
    <location>
        <begin position="139"/>
        <end position="157"/>
    </location>
</feature>
<feature type="transmembrane region" description="Helical" evidence="1">
    <location>
        <begin position="32"/>
        <end position="54"/>
    </location>
</feature>
<evidence type="ECO:0000259" key="2">
    <source>
        <dbReference type="Pfam" id="PF04892"/>
    </source>
</evidence>
<keyword evidence="1" id="KW-1133">Transmembrane helix</keyword>
<gene>
    <name evidence="3" type="ORF">K5V21_01305</name>
</gene>
<dbReference type="PANTHER" id="PTHR36834">
    <property type="entry name" value="MEMBRANE PROTEIN-RELATED"/>
    <property type="match status" value="1"/>
</dbReference>
<organism evidence="3 4">
    <name type="scientific">Clostridium sardiniense</name>
    <name type="common">Clostridium absonum</name>
    <dbReference type="NCBI Taxonomy" id="29369"/>
    <lineage>
        <taxon>Bacteria</taxon>
        <taxon>Bacillati</taxon>
        <taxon>Bacillota</taxon>
        <taxon>Clostridia</taxon>
        <taxon>Eubacteriales</taxon>
        <taxon>Clostridiaceae</taxon>
        <taxon>Clostridium</taxon>
    </lineage>
</organism>
<feature type="transmembrane region" description="Helical" evidence="1">
    <location>
        <begin position="74"/>
        <end position="103"/>
    </location>
</feature>
<dbReference type="PANTHER" id="PTHR36834:SF2">
    <property type="entry name" value="MEMBRANE PROTEIN"/>
    <property type="match status" value="1"/>
</dbReference>
<keyword evidence="4" id="KW-1185">Reference proteome</keyword>
<dbReference type="EMBL" id="JAIKTU010000001">
    <property type="protein sequence ID" value="MBY0754082.1"/>
    <property type="molecule type" value="Genomic_DNA"/>
</dbReference>
<feature type="transmembrane region" description="Helical" evidence="1">
    <location>
        <begin position="109"/>
        <end position="127"/>
    </location>
</feature>